<evidence type="ECO:0000256" key="7">
    <source>
        <dbReference type="HAMAP-Rule" id="MF_01224"/>
    </source>
</evidence>
<comment type="similarity">
    <text evidence="7">Belongs to the MoaC family.</text>
</comment>
<proteinExistence type="inferred from homology"/>
<keyword evidence="5 7" id="KW-0456">Lyase</keyword>
<dbReference type="PANTHER" id="PTHR22960:SF29">
    <property type="entry name" value="CYCLIC PYRANOPTERIN MONOPHOSPHATE SYNTHASE"/>
    <property type="match status" value="1"/>
</dbReference>
<reference evidence="9 10" key="1">
    <citation type="submission" date="2015-11" db="EMBL/GenBank/DDBJ databases">
        <authorList>
            <person name="Zhang Y."/>
            <person name="Guo Z."/>
        </authorList>
    </citation>
    <scope>NUCLEOTIDE SEQUENCE [LARGE SCALE GENOMIC DNA]</scope>
    <source>
        <strain evidence="9 10">KCTC 32221</strain>
    </source>
</reference>
<dbReference type="InterPro" id="IPR002820">
    <property type="entry name" value="Mopterin_CF_biosynth-C_dom"/>
</dbReference>
<keyword evidence="10" id="KW-1185">Reference proteome</keyword>
<dbReference type="AlphaFoldDB" id="A0A0S2KD30"/>
<dbReference type="InterPro" id="IPR047594">
    <property type="entry name" value="MoaC_bact/euk"/>
</dbReference>
<dbReference type="EMBL" id="CP013189">
    <property type="protein sequence ID" value="ALO46220.1"/>
    <property type="molecule type" value="Genomic_DNA"/>
</dbReference>
<dbReference type="PANTHER" id="PTHR22960">
    <property type="entry name" value="MOLYBDOPTERIN COFACTOR SYNTHESIS PROTEIN A"/>
    <property type="match status" value="1"/>
</dbReference>
<comment type="subunit">
    <text evidence="7">Homohexamer; trimer of dimers.</text>
</comment>
<evidence type="ECO:0000256" key="3">
    <source>
        <dbReference type="ARBA" id="ARBA00012575"/>
    </source>
</evidence>
<comment type="function">
    <text evidence="6 7">Catalyzes the conversion of (8S)-3',8-cyclo-7,8-dihydroguanosine 5'-triphosphate to cyclic pyranopterin monophosphate (cPMP).</text>
</comment>
<accession>A0A0S2KD30</accession>
<dbReference type="InterPro" id="IPR050105">
    <property type="entry name" value="MoCo_biosynth_MoaA/MoaC"/>
</dbReference>
<dbReference type="RefSeq" id="WP_058023212.1">
    <property type="nucleotide sequence ID" value="NZ_CP013189.1"/>
</dbReference>
<name>A0A0S2KD30_9GAMM</name>
<evidence type="ECO:0000256" key="1">
    <source>
        <dbReference type="ARBA" id="ARBA00001637"/>
    </source>
</evidence>
<dbReference type="InterPro" id="IPR036522">
    <property type="entry name" value="MoaC_sf"/>
</dbReference>
<dbReference type="GO" id="GO:0006777">
    <property type="term" value="P:Mo-molybdopterin cofactor biosynthetic process"/>
    <property type="evidence" value="ECO:0007669"/>
    <property type="project" value="UniProtKB-UniRule"/>
</dbReference>
<dbReference type="UniPathway" id="UPA00344"/>
<dbReference type="OrthoDB" id="9794429at2"/>
<dbReference type="NCBIfam" id="NF006870">
    <property type="entry name" value="PRK09364.1"/>
    <property type="match status" value="1"/>
</dbReference>
<dbReference type="Pfam" id="PF01967">
    <property type="entry name" value="MoaC"/>
    <property type="match status" value="1"/>
</dbReference>
<dbReference type="SUPFAM" id="SSF55040">
    <property type="entry name" value="Molybdenum cofactor biosynthesis protein C, MoaC"/>
    <property type="match status" value="1"/>
</dbReference>
<dbReference type="KEGG" id="pspi:PS2015_1566"/>
<sequence length="166" mass="17522">MSRSDHPSGLSHLDAQGNARMVDVSQKAVTNRIAVAAGEVHMQAETLALIAAGGHKKGDVLAVARVAGIMAAKKCPDLIPLCHPLLLNAVNVDFELDTDNCRVLVRASCGLDARTGVEMEALTAVSVAALTIYDMCKAVDKGMVVNNIRLISKSGGRSGDYLRQQD</sequence>
<evidence type="ECO:0000313" key="10">
    <source>
        <dbReference type="Proteomes" id="UP000065641"/>
    </source>
</evidence>
<keyword evidence="4 7" id="KW-0501">Molybdenum cofactor biosynthesis</keyword>
<evidence type="ECO:0000256" key="4">
    <source>
        <dbReference type="ARBA" id="ARBA00023150"/>
    </source>
</evidence>
<dbReference type="Proteomes" id="UP000065641">
    <property type="component" value="Chromosome"/>
</dbReference>
<dbReference type="EC" id="4.6.1.17" evidence="3 7"/>
<dbReference type="CDD" id="cd01420">
    <property type="entry name" value="MoaC_PE"/>
    <property type="match status" value="1"/>
</dbReference>
<evidence type="ECO:0000259" key="8">
    <source>
        <dbReference type="Pfam" id="PF01967"/>
    </source>
</evidence>
<feature type="binding site" evidence="7">
    <location>
        <begin position="119"/>
        <end position="120"/>
    </location>
    <ligand>
        <name>substrate</name>
    </ligand>
</feature>
<gene>
    <name evidence="7" type="primary">moaC</name>
    <name evidence="9" type="ORF">PS2015_1566</name>
</gene>
<organism evidence="9 10">
    <name type="scientific">Pseudohongiella spirulinae</name>
    <dbReference type="NCBI Taxonomy" id="1249552"/>
    <lineage>
        <taxon>Bacteria</taxon>
        <taxon>Pseudomonadati</taxon>
        <taxon>Pseudomonadota</taxon>
        <taxon>Gammaproteobacteria</taxon>
        <taxon>Pseudomonadales</taxon>
        <taxon>Pseudohongiellaceae</taxon>
        <taxon>Pseudohongiella</taxon>
    </lineage>
</organism>
<protein>
    <recommendedName>
        <fullName evidence="3 7">Cyclic pyranopterin monophosphate synthase</fullName>
        <ecNumber evidence="3 7">4.6.1.17</ecNumber>
    </recommendedName>
    <alternativeName>
        <fullName evidence="7">Molybdenum cofactor biosynthesis protein C</fullName>
    </alternativeName>
</protein>
<dbReference type="Gene3D" id="3.30.70.640">
    <property type="entry name" value="Molybdopterin cofactor biosynthesis C (MoaC) domain"/>
    <property type="match status" value="1"/>
</dbReference>
<comment type="pathway">
    <text evidence="2 7">Cofactor biosynthesis; molybdopterin biosynthesis.</text>
</comment>
<comment type="catalytic activity">
    <reaction evidence="1 7">
        <text>(8S)-3',8-cyclo-7,8-dihydroguanosine 5'-triphosphate = cyclic pyranopterin phosphate + diphosphate</text>
        <dbReference type="Rhea" id="RHEA:49580"/>
        <dbReference type="ChEBI" id="CHEBI:33019"/>
        <dbReference type="ChEBI" id="CHEBI:59648"/>
        <dbReference type="ChEBI" id="CHEBI:131766"/>
        <dbReference type="EC" id="4.6.1.17"/>
    </reaction>
</comment>
<dbReference type="HAMAP" id="MF_01224_B">
    <property type="entry name" value="MoaC_B"/>
    <property type="match status" value="1"/>
</dbReference>
<evidence type="ECO:0000256" key="5">
    <source>
        <dbReference type="ARBA" id="ARBA00023239"/>
    </source>
</evidence>
<evidence type="ECO:0000313" key="9">
    <source>
        <dbReference type="EMBL" id="ALO46220.1"/>
    </source>
</evidence>
<dbReference type="InterPro" id="IPR023045">
    <property type="entry name" value="MoaC"/>
</dbReference>
<feature type="domain" description="Molybdopterin cofactor biosynthesis C (MoaC)" evidence="8">
    <location>
        <begin position="21"/>
        <end position="156"/>
    </location>
</feature>
<dbReference type="PATRIC" id="fig|1249552.3.peg.1571"/>
<evidence type="ECO:0000256" key="6">
    <source>
        <dbReference type="ARBA" id="ARBA00055087"/>
    </source>
</evidence>
<dbReference type="STRING" id="1249552.PS2015_1566"/>
<dbReference type="GO" id="GO:0061799">
    <property type="term" value="F:cyclic pyranopterin monophosphate synthase activity"/>
    <property type="evidence" value="ECO:0007669"/>
    <property type="project" value="UniProtKB-UniRule"/>
</dbReference>
<dbReference type="NCBIfam" id="TIGR00581">
    <property type="entry name" value="moaC"/>
    <property type="match status" value="1"/>
</dbReference>
<feature type="active site" evidence="7">
    <location>
        <position position="134"/>
    </location>
</feature>
<evidence type="ECO:0000256" key="2">
    <source>
        <dbReference type="ARBA" id="ARBA00005046"/>
    </source>
</evidence>
<feature type="binding site" evidence="7">
    <location>
        <begin position="81"/>
        <end position="83"/>
    </location>
    <ligand>
        <name>substrate</name>
    </ligand>
</feature>